<dbReference type="Proteomes" id="UP001250214">
    <property type="component" value="Unassembled WGS sequence"/>
</dbReference>
<reference evidence="3" key="1">
    <citation type="submission" date="2023-07" db="EMBL/GenBank/DDBJ databases">
        <title>Novel species in the genus Lipingzhangella isolated from Sambhar Salt Lake.</title>
        <authorList>
            <person name="Jiya N."/>
            <person name="Kajale S."/>
            <person name="Sharma A."/>
        </authorList>
    </citation>
    <scope>NUCLEOTIDE SEQUENCE [LARGE SCALE GENOMIC DNA]</scope>
    <source>
        <strain evidence="3">LS1_29</strain>
    </source>
</reference>
<evidence type="ECO:0000313" key="3">
    <source>
        <dbReference type="Proteomes" id="UP001250214"/>
    </source>
</evidence>
<feature type="compositionally biased region" description="Polar residues" evidence="1">
    <location>
        <begin position="39"/>
        <end position="48"/>
    </location>
</feature>
<gene>
    <name evidence="2" type="ORF">RIF23_12245</name>
</gene>
<keyword evidence="3" id="KW-1185">Reference proteome</keyword>
<dbReference type="RefSeq" id="WP_310912620.1">
    <property type="nucleotide sequence ID" value="NZ_JAVLVT010000005.1"/>
</dbReference>
<protein>
    <submittedName>
        <fullName evidence="2">Uncharacterized protein</fullName>
    </submittedName>
</protein>
<organism evidence="2 3">
    <name type="scientific">Lipingzhangella rawalii</name>
    <dbReference type="NCBI Taxonomy" id="2055835"/>
    <lineage>
        <taxon>Bacteria</taxon>
        <taxon>Bacillati</taxon>
        <taxon>Actinomycetota</taxon>
        <taxon>Actinomycetes</taxon>
        <taxon>Streptosporangiales</taxon>
        <taxon>Nocardiopsidaceae</taxon>
        <taxon>Lipingzhangella</taxon>
    </lineage>
</organism>
<sequence>MSDDTETPDEAPAVDPDDLLPPDSAYPDGYDVSREDLPNVQNPESAEFTNVDPPECAPLTDHEPDLSVLDEMEMAAQLAEPEDLNPIYTFVVFTDVPPESEVEDELAGVDEELLAHCSDMTVEDTDTDSVFHMSLDYFHPDAPGVDGAFSTTTEGTGMASQVRLTARFAVGEMNDVHFLLTSVRPYAPEESLDQARIQSGNEEFGEVLDETVQPLLEL</sequence>
<name>A0ABU2H8Y7_9ACTN</name>
<evidence type="ECO:0000256" key="1">
    <source>
        <dbReference type="SAM" id="MobiDB-lite"/>
    </source>
</evidence>
<feature type="region of interest" description="Disordered" evidence="1">
    <location>
        <begin position="1"/>
        <end position="62"/>
    </location>
</feature>
<evidence type="ECO:0000313" key="2">
    <source>
        <dbReference type="EMBL" id="MDS1271069.1"/>
    </source>
</evidence>
<accession>A0ABU2H8Y7</accession>
<dbReference type="EMBL" id="JAVLVT010000005">
    <property type="protein sequence ID" value="MDS1271069.1"/>
    <property type="molecule type" value="Genomic_DNA"/>
</dbReference>
<proteinExistence type="predicted"/>
<comment type="caution">
    <text evidence="2">The sequence shown here is derived from an EMBL/GenBank/DDBJ whole genome shotgun (WGS) entry which is preliminary data.</text>
</comment>